<comment type="caution">
    <text evidence="4">The sequence shown here is derived from an EMBL/GenBank/DDBJ whole genome shotgun (WGS) entry which is preliminary data.</text>
</comment>
<dbReference type="Pfam" id="PF12770">
    <property type="entry name" value="CHAT"/>
    <property type="match status" value="1"/>
</dbReference>
<dbReference type="Gene3D" id="1.25.40.10">
    <property type="entry name" value="Tetratricopeptide repeat domain"/>
    <property type="match status" value="3"/>
</dbReference>
<feature type="repeat" description="TPR" evidence="1">
    <location>
        <begin position="424"/>
        <end position="457"/>
    </location>
</feature>
<feature type="repeat" description="TPR" evidence="1">
    <location>
        <begin position="99"/>
        <end position="132"/>
    </location>
</feature>
<proteinExistence type="predicted"/>
<feature type="repeat" description="TPR" evidence="1">
    <location>
        <begin position="464"/>
        <end position="497"/>
    </location>
</feature>
<keyword evidence="2" id="KW-1133">Transmembrane helix</keyword>
<evidence type="ECO:0000313" key="5">
    <source>
        <dbReference type="Proteomes" id="UP000603457"/>
    </source>
</evidence>
<reference evidence="4 5" key="1">
    <citation type="journal article" date="2020" name="ISME J.">
        <title>Comparative genomics reveals insights into cyanobacterial evolution and habitat adaptation.</title>
        <authorList>
            <person name="Chen M.Y."/>
            <person name="Teng W.K."/>
            <person name="Zhao L."/>
            <person name="Hu C.X."/>
            <person name="Zhou Y.K."/>
            <person name="Han B.P."/>
            <person name="Song L.R."/>
            <person name="Shu W.S."/>
        </authorList>
    </citation>
    <scope>NUCLEOTIDE SEQUENCE [LARGE SCALE GENOMIC DNA]</scope>
    <source>
        <strain evidence="4 5">FACHB-130</strain>
    </source>
</reference>
<keyword evidence="2" id="KW-0472">Membrane</keyword>
<dbReference type="Pfam" id="PF13181">
    <property type="entry name" value="TPR_8"/>
    <property type="match status" value="2"/>
</dbReference>
<feature type="repeat" description="TPR" evidence="1">
    <location>
        <begin position="333"/>
        <end position="366"/>
    </location>
</feature>
<accession>A0ABR8FTG7</accession>
<feature type="domain" description="CHAT" evidence="3">
    <location>
        <begin position="713"/>
        <end position="1000"/>
    </location>
</feature>
<dbReference type="InterPro" id="IPR024983">
    <property type="entry name" value="CHAT_dom"/>
</dbReference>
<evidence type="ECO:0000259" key="3">
    <source>
        <dbReference type="Pfam" id="PF12770"/>
    </source>
</evidence>
<keyword evidence="1" id="KW-0802">TPR repeat</keyword>
<dbReference type="PROSITE" id="PS50005">
    <property type="entry name" value="TPR"/>
    <property type="match status" value="5"/>
</dbReference>
<protein>
    <submittedName>
        <fullName evidence="4">CHAT domain-containing protein</fullName>
    </submittedName>
</protein>
<evidence type="ECO:0000256" key="1">
    <source>
        <dbReference type="PROSITE-ProRule" id="PRU00339"/>
    </source>
</evidence>
<dbReference type="InterPro" id="IPR011990">
    <property type="entry name" value="TPR-like_helical_dom_sf"/>
</dbReference>
<dbReference type="PANTHER" id="PTHR10098">
    <property type="entry name" value="RAPSYN-RELATED"/>
    <property type="match status" value="1"/>
</dbReference>
<dbReference type="Pfam" id="PF13424">
    <property type="entry name" value="TPR_12"/>
    <property type="match status" value="2"/>
</dbReference>
<dbReference type="SMART" id="SM00028">
    <property type="entry name" value="TPR"/>
    <property type="match status" value="8"/>
</dbReference>
<organism evidence="4 5">
    <name type="scientific">Nostoc spongiaeforme FACHB-130</name>
    <dbReference type="NCBI Taxonomy" id="1357510"/>
    <lineage>
        <taxon>Bacteria</taxon>
        <taxon>Bacillati</taxon>
        <taxon>Cyanobacteriota</taxon>
        <taxon>Cyanophyceae</taxon>
        <taxon>Nostocales</taxon>
        <taxon>Nostocaceae</taxon>
        <taxon>Nostoc</taxon>
    </lineage>
</organism>
<dbReference type="EMBL" id="JACJTB010000010">
    <property type="protein sequence ID" value="MBD2594736.1"/>
    <property type="molecule type" value="Genomic_DNA"/>
</dbReference>
<dbReference type="Proteomes" id="UP000603457">
    <property type="component" value="Unassembled WGS sequence"/>
</dbReference>
<keyword evidence="2" id="KW-0812">Transmembrane</keyword>
<sequence length="1002" mass="114209">MRIMSDIYDRLHLRKSKIVLIAFNTFLVTISLTFGNNSYKFFFTQQVLAQTSTNHQAEADKLWLKGIEQFDNIQFPAALQSWEQALSLYRKNKDRQSEGRILGNIGIAYSYLYNYNKAIDSLQKALLIAQEIKDRQGESLALGYLGFIHSYYLFRDYQKALEYYTRSLDIAKEIKYRQGELWNLENLGDFYFYYTYLTWKHAIIFDRKAIESYEQSLAIAKEINDYQGQVSALMNLYKSYLTLVDYPTAIKYKQEYLDLIKKLPKPLLTNLLSPLRTSQALAQTKDYRKAEAERLIGEGFIFYRRALSIEEVLESWQQALTLYKEIKDQYGESKTLRYLGMSYIDLGDFPTAIDYFQQSLAIARKAKDRYNESWSLGFLGLVYIKLGESAKAIDILNQSLVFNKEIKDDNTEFFILDNLTNRELWLLSNLGNAYFLSGDYTKALEKYQQSLKIARDTENSYMEATALGNLGNIYLQENNYLKAIEYLERSSEIFLKRTVSEQNGYQERGEILTKLGNAYRKSGNLDEAVKALYYAIDTWEDVRKNLTDINKISVFETQADAYKILQQVFIEQQNYDNALETAEKGRARAFVDLLNTRLSTKTNDSLTQDLGTQLPNLQEVAQQQNATLVEYSIIYDEFKIQGKQQTKESELYIWVIKPTGKGNFRKVDLKPLWQKDNTTLSELVTMSRQSIGVRGRGIIISQNSDTLKTKQRFRRLHELLIKPIAEFLPTKESEKVIFIPQGSLFLVPFPALQDEQGKYLIEKHTILTAPSIQVLDLTRKQKLASQELSKEEILVVGNPTMPKVELEAGKPLEQLNNLPGAEQEAKNVAAILKTQALIGKEASKTTILEKISQARIIHFATHGLLDDNRGLGSSLAKGFGGAIALAPSDKDNGLLTAEEILNLKLNANLVVLSACDTGRGKVTGDGVIGLSRSLISAGVPSVIVSLWAVDDNSTSFLMTEFYKNLQQKQDKASALRQAMLTTMQKYPLPKNWAAFTLIGESE</sequence>
<dbReference type="InterPro" id="IPR019734">
    <property type="entry name" value="TPR_rpt"/>
</dbReference>
<keyword evidence="5" id="KW-1185">Reference proteome</keyword>
<evidence type="ECO:0000256" key="2">
    <source>
        <dbReference type="SAM" id="Phobius"/>
    </source>
</evidence>
<feature type="transmembrane region" description="Helical" evidence="2">
    <location>
        <begin position="18"/>
        <end position="35"/>
    </location>
</feature>
<dbReference type="SUPFAM" id="SSF48452">
    <property type="entry name" value="TPR-like"/>
    <property type="match status" value="3"/>
</dbReference>
<gene>
    <name evidence="4" type="ORF">H6G74_10400</name>
</gene>
<feature type="repeat" description="TPR" evidence="1">
    <location>
        <begin position="509"/>
        <end position="542"/>
    </location>
</feature>
<name>A0ABR8FTG7_9NOSO</name>
<evidence type="ECO:0000313" key="4">
    <source>
        <dbReference type="EMBL" id="MBD2594736.1"/>
    </source>
</evidence>